<dbReference type="NCBIfam" id="TIGR01777">
    <property type="entry name" value="yfcH"/>
    <property type="match status" value="1"/>
</dbReference>
<organism evidence="4 5">
    <name type="scientific">Virgisporangium aliadipatigenens</name>
    <dbReference type="NCBI Taxonomy" id="741659"/>
    <lineage>
        <taxon>Bacteria</taxon>
        <taxon>Bacillati</taxon>
        <taxon>Actinomycetota</taxon>
        <taxon>Actinomycetes</taxon>
        <taxon>Micromonosporales</taxon>
        <taxon>Micromonosporaceae</taxon>
        <taxon>Virgisporangium</taxon>
    </lineage>
</organism>
<dbReference type="PANTHER" id="PTHR11092">
    <property type="entry name" value="SUGAR NUCLEOTIDE EPIMERASE RELATED"/>
    <property type="match status" value="1"/>
</dbReference>
<proteinExistence type="inferred from homology"/>
<evidence type="ECO:0000256" key="1">
    <source>
        <dbReference type="ARBA" id="ARBA00009353"/>
    </source>
</evidence>
<evidence type="ECO:0000259" key="3">
    <source>
        <dbReference type="Pfam" id="PF08338"/>
    </source>
</evidence>
<evidence type="ECO:0000259" key="2">
    <source>
        <dbReference type="Pfam" id="PF01370"/>
    </source>
</evidence>
<name>A0A8J4DUV7_9ACTN</name>
<dbReference type="Pfam" id="PF01370">
    <property type="entry name" value="Epimerase"/>
    <property type="match status" value="1"/>
</dbReference>
<feature type="domain" description="NAD-dependent epimerase/dehydratase" evidence="2">
    <location>
        <begin position="3"/>
        <end position="123"/>
    </location>
</feature>
<accession>A0A8J4DUV7</accession>
<dbReference type="InterPro" id="IPR013549">
    <property type="entry name" value="DUF1731"/>
</dbReference>
<sequence length="296" mass="31516">MKILLAGASGFLGTRLAARLRESGHDVTRLVRRDPGAKEARWDPAGGVLDATVVAGTDAVLNLAGANVGGHRWTAAYKRQLRDSRLDTTGTLARTIAALPPEHRPATLLNASAVGYYGTDRGDTTLDEFASPGDDFLAGLCVEWENATRPAADAGVRVALLRSGLVLDKGGGLLGPTRLQFLLGAGGRLSSGRQYLPWISMADWLGAVEFLLERDLDGPLNLTGPQPVTNAEFTRVLAKRLHRPALIPAPAFALRIALGEFADEMLASRRVIPARLTDGGFGFRHRTVDEALAAVL</sequence>
<evidence type="ECO:0000313" key="5">
    <source>
        <dbReference type="Proteomes" id="UP000619260"/>
    </source>
</evidence>
<dbReference type="EMBL" id="BOPF01000036">
    <property type="protein sequence ID" value="GIJ50488.1"/>
    <property type="molecule type" value="Genomic_DNA"/>
</dbReference>
<dbReference type="InterPro" id="IPR001509">
    <property type="entry name" value="Epimerase_deHydtase"/>
</dbReference>
<dbReference type="RefSeq" id="WP_203903917.1">
    <property type="nucleotide sequence ID" value="NZ_BOPF01000036.1"/>
</dbReference>
<reference evidence="4" key="1">
    <citation type="submission" date="2021-01" db="EMBL/GenBank/DDBJ databases">
        <title>Whole genome shotgun sequence of Virgisporangium aliadipatigenens NBRC 105644.</title>
        <authorList>
            <person name="Komaki H."/>
            <person name="Tamura T."/>
        </authorList>
    </citation>
    <scope>NUCLEOTIDE SEQUENCE</scope>
    <source>
        <strain evidence="4">NBRC 105644</strain>
    </source>
</reference>
<dbReference type="Proteomes" id="UP000619260">
    <property type="component" value="Unassembled WGS sequence"/>
</dbReference>
<keyword evidence="5" id="KW-1185">Reference proteome</keyword>
<dbReference type="PANTHER" id="PTHR11092:SF0">
    <property type="entry name" value="EPIMERASE FAMILY PROTEIN SDR39U1"/>
    <property type="match status" value="1"/>
</dbReference>
<dbReference type="InterPro" id="IPR036291">
    <property type="entry name" value="NAD(P)-bd_dom_sf"/>
</dbReference>
<dbReference type="Pfam" id="PF08338">
    <property type="entry name" value="DUF1731"/>
    <property type="match status" value="1"/>
</dbReference>
<comment type="similarity">
    <text evidence="1">Belongs to the NAD(P)-dependent epimerase/dehydratase family. SDR39U1 subfamily.</text>
</comment>
<dbReference type="InterPro" id="IPR010099">
    <property type="entry name" value="SDR39U1"/>
</dbReference>
<dbReference type="AlphaFoldDB" id="A0A8J4DUV7"/>
<evidence type="ECO:0000313" key="4">
    <source>
        <dbReference type="EMBL" id="GIJ50488.1"/>
    </source>
</evidence>
<dbReference type="SUPFAM" id="SSF51735">
    <property type="entry name" value="NAD(P)-binding Rossmann-fold domains"/>
    <property type="match status" value="1"/>
</dbReference>
<dbReference type="Gene3D" id="3.40.50.720">
    <property type="entry name" value="NAD(P)-binding Rossmann-like Domain"/>
    <property type="match status" value="1"/>
</dbReference>
<evidence type="ECO:0008006" key="6">
    <source>
        <dbReference type="Google" id="ProtNLM"/>
    </source>
</evidence>
<protein>
    <recommendedName>
        <fullName evidence="6">TIGR01777 family protein</fullName>
    </recommendedName>
</protein>
<gene>
    <name evidence="4" type="ORF">Val02_73740</name>
</gene>
<feature type="domain" description="DUF1731" evidence="3">
    <location>
        <begin position="249"/>
        <end position="294"/>
    </location>
</feature>
<comment type="caution">
    <text evidence="4">The sequence shown here is derived from an EMBL/GenBank/DDBJ whole genome shotgun (WGS) entry which is preliminary data.</text>
</comment>